<dbReference type="Pfam" id="PF20789">
    <property type="entry name" value="4HBT_3C"/>
    <property type="match status" value="1"/>
</dbReference>
<reference evidence="4" key="1">
    <citation type="journal article" date="2021" name="Nat. Microbiol.">
        <title>Cocultivation of an ultrasmall environmental parasitic bacterium with lytic ability against bacteria associated with wastewater foams.</title>
        <authorList>
            <person name="Batinovic S."/>
            <person name="Rose J.J.A."/>
            <person name="Ratcliffe J."/>
            <person name="Seviour R.J."/>
            <person name="Petrovski S."/>
        </authorList>
    </citation>
    <scope>NUCLEOTIDE SEQUENCE</scope>
    <source>
        <strain evidence="4">CON44</strain>
    </source>
</reference>
<feature type="domain" description="Acyl-CoA thioesterase-like C-terminal" evidence="3">
    <location>
        <begin position="135"/>
        <end position="260"/>
    </location>
</feature>
<evidence type="ECO:0000259" key="3">
    <source>
        <dbReference type="Pfam" id="PF20789"/>
    </source>
</evidence>
<evidence type="ECO:0000256" key="1">
    <source>
        <dbReference type="SAM" id="MobiDB-lite"/>
    </source>
</evidence>
<proteinExistence type="predicted"/>
<dbReference type="Gene3D" id="2.40.160.210">
    <property type="entry name" value="Acyl-CoA thioesterase, double hotdog domain"/>
    <property type="match status" value="1"/>
</dbReference>
<feature type="compositionally biased region" description="Polar residues" evidence="1">
    <location>
        <begin position="18"/>
        <end position="28"/>
    </location>
</feature>
<evidence type="ECO:0000259" key="2">
    <source>
        <dbReference type="Pfam" id="PF13622"/>
    </source>
</evidence>
<dbReference type="InterPro" id="IPR029069">
    <property type="entry name" value="HotDog_dom_sf"/>
</dbReference>
<sequence length="263" mass="28273">MPLPFDAFYLPTDDPDTFESTQATSSPWDPSMQHGGPPAALLARAIEAARSDETLAIARFTADMLGSIPQGTMRIETRVVRPGRRIEMIEASLWAGDRLAVKASAWLIHATTDSTGEYWRPSAVPDLPATAVTEFFDGVSPDWGYGRAIEWRFVTGGYEPGPASVWARLRVPLVAGEPTSPVQRLLTVADSTNGLSGPLPMKSWLFIPPTVTVTIERPPAGDWLFLDARSTVGPDGIGLAQGEMGDEHGTVAVVAQPLLVAPR</sequence>
<protein>
    <submittedName>
        <fullName evidence="4">Thioesterase family protein</fullName>
    </submittedName>
</protein>
<feature type="domain" description="Acyl-CoA thioesterase-like N-terminal HotDog" evidence="2">
    <location>
        <begin position="25"/>
        <end position="107"/>
    </location>
</feature>
<name>A0A857KZJ5_9ACTN</name>
<dbReference type="InterPro" id="IPR042171">
    <property type="entry name" value="Acyl-CoA_hotdog"/>
</dbReference>
<dbReference type="RefSeq" id="WP_005183324.1">
    <property type="nucleotide sequence ID" value="NZ_CP045804.1"/>
</dbReference>
<accession>A0A857KZJ5</accession>
<dbReference type="AlphaFoldDB" id="A0A857KZJ5"/>
<feature type="region of interest" description="Disordered" evidence="1">
    <location>
        <begin position="12"/>
        <end position="36"/>
    </location>
</feature>
<dbReference type="Pfam" id="PF13622">
    <property type="entry name" value="4HBT_3"/>
    <property type="match status" value="1"/>
</dbReference>
<dbReference type="InterPro" id="IPR049449">
    <property type="entry name" value="TesB_ACOT8-like_N"/>
</dbReference>
<gene>
    <name evidence="4" type="ORF">GII30_10985</name>
</gene>
<dbReference type="SUPFAM" id="SSF54637">
    <property type="entry name" value="Thioesterase/thiol ester dehydrase-isomerase"/>
    <property type="match status" value="2"/>
</dbReference>
<evidence type="ECO:0000313" key="4">
    <source>
        <dbReference type="EMBL" id="QHN39616.1"/>
    </source>
</evidence>
<dbReference type="EMBL" id="CP045810">
    <property type="protein sequence ID" value="QHN39616.1"/>
    <property type="molecule type" value="Genomic_DNA"/>
</dbReference>
<dbReference type="InterPro" id="IPR049450">
    <property type="entry name" value="ACOT8-like_C"/>
</dbReference>
<organism evidence="4">
    <name type="scientific">Gordonia amarae</name>
    <dbReference type="NCBI Taxonomy" id="36821"/>
    <lineage>
        <taxon>Bacteria</taxon>
        <taxon>Bacillati</taxon>
        <taxon>Actinomycetota</taxon>
        <taxon>Actinomycetes</taxon>
        <taxon>Mycobacteriales</taxon>
        <taxon>Gordoniaceae</taxon>
        <taxon>Gordonia</taxon>
    </lineage>
</organism>